<evidence type="ECO:0000256" key="4">
    <source>
        <dbReference type="ARBA" id="ARBA00022490"/>
    </source>
</evidence>
<dbReference type="Pfam" id="PF25574">
    <property type="entry name" value="TPR_IMB1"/>
    <property type="match status" value="1"/>
</dbReference>
<keyword evidence="5" id="KW-0677">Repeat</keyword>
<name>A0A4P9WQ37_9FUNG</name>
<organism evidence="10 11">
    <name type="scientific">Blyttiomyces helicus</name>
    <dbReference type="NCBI Taxonomy" id="388810"/>
    <lineage>
        <taxon>Eukaryota</taxon>
        <taxon>Fungi</taxon>
        <taxon>Fungi incertae sedis</taxon>
        <taxon>Chytridiomycota</taxon>
        <taxon>Chytridiomycota incertae sedis</taxon>
        <taxon>Chytridiomycetes</taxon>
        <taxon>Chytridiomycetes incertae sedis</taxon>
        <taxon>Blyttiomyces</taxon>
    </lineage>
</organism>
<dbReference type="InterPro" id="IPR058584">
    <property type="entry name" value="IMB1_TNPO1-like_TPR"/>
</dbReference>
<evidence type="ECO:0000256" key="3">
    <source>
        <dbReference type="ARBA" id="ARBA00022448"/>
    </source>
</evidence>
<dbReference type="GO" id="GO:0031267">
    <property type="term" value="F:small GTPase binding"/>
    <property type="evidence" value="ECO:0007669"/>
    <property type="project" value="InterPro"/>
</dbReference>
<dbReference type="PANTHER" id="PTHR10527">
    <property type="entry name" value="IMPORTIN BETA"/>
    <property type="match status" value="1"/>
</dbReference>
<dbReference type="EMBL" id="KZ994424">
    <property type="protein sequence ID" value="RKO92966.1"/>
    <property type="molecule type" value="Genomic_DNA"/>
</dbReference>
<dbReference type="Pfam" id="PF13513">
    <property type="entry name" value="HEAT_EZ"/>
    <property type="match status" value="1"/>
</dbReference>
<comment type="similarity">
    <text evidence="2">Belongs to the importin beta family. Importin beta-1 subfamily.</text>
</comment>
<keyword evidence="6" id="KW-0653">Protein transport</keyword>
<dbReference type="GO" id="GO:0005737">
    <property type="term" value="C:cytoplasm"/>
    <property type="evidence" value="ECO:0007669"/>
    <property type="project" value="UniProtKB-SubCell"/>
</dbReference>
<proteinExistence type="inferred from homology"/>
<dbReference type="Proteomes" id="UP000269721">
    <property type="component" value="Unassembled WGS sequence"/>
</dbReference>
<gene>
    <name evidence="10" type="ORF">BDK51DRAFT_11684</name>
</gene>
<dbReference type="OrthoDB" id="10263328at2759"/>
<keyword evidence="4" id="KW-0963">Cytoplasm</keyword>
<feature type="non-terminal residue" evidence="10">
    <location>
        <position position="857"/>
    </location>
</feature>
<comment type="subcellular location">
    <subcellularLocation>
        <location evidence="1">Cytoplasm</location>
    </subcellularLocation>
</comment>
<dbReference type="InterPro" id="IPR011989">
    <property type="entry name" value="ARM-like"/>
</dbReference>
<dbReference type="GO" id="GO:0006606">
    <property type="term" value="P:protein import into nucleus"/>
    <property type="evidence" value="ECO:0007669"/>
    <property type="project" value="InterPro"/>
</dbReference>
<accession>A0A4P9WQ37</accession>
<sequence>MSVTQLLADSLSPDNNTRNEASAKLDSFAHEAFPAYISMLCQELVNESSPATIRQAAGIALKNAVLAREHSKKIELSARWAATDIQTKSTIKIAILRTLASADVTSATVSAQVIAAIAEIELPLNQWPDLIANLLDYVTNSQNDNLKQASLQAIGFICEVMDPEVLAKEANQILTAVAQGARKEEANQGVRLAALKALLNSLDFVKANFEKEGERNYIMQIVCEATQSPDVNVQVTAFECLVKIMQVYYEKMGVYMEKALYALTINGMKSENPSVVLQAVEFWATICEVEIELAVEDEEAIHTGRRNDIMGQGFAKSAVNELVDVLWWLMTKKTEEDDDDEWNVPMAAGTCLALLANCVEDAIVKPVIPHVERHIQSADWRYREAAVMAFGSILEGPSPKLLTPLVQSALPVLVKMMKDEYLQVQDSTAWTLGRVTETLYDAIQPEALEPLIAALLSGLDDNPRVAAYCAWSLMNLSENLKAEEEADTYVLSKYFDVIINTLTAAAEKPNQEPNFKASAYEAVSSLVSCCAQDCLPTVSKLTAAILDHMGNSLTAQVVSDDDRRAIYEAQSNLCSVLTSVIRRLQKGVVPFSDRLMQLIIAVTQSASKRSTVLEDSFLVVGALASALEADFIRYMETFVPILTAALNNHEEYQTCTIAVGLVGDICRAITEQMRPWCDPFMHILMTNLSNPSLSRSVKPSILACFGDIALAIGHNFEPYLSVTMSVLGQASGLAMADEVDYEELEYRIQLREGIIEAYVGIVQALKESPKRELLVTFAPGILEFCAVVVADSDRSETMGRTIVGLVGDLADAFPFNGSFKVLFTADWIDTVIAEVKADRTSATSKEVAKWARDLVKK</sequence>
<protein>
    <recommendedName>
        <fullName evidence="7">Importin-95</fullName>
    </recommendedName>
    <alternativeName>
        <fullName evidence="8">Karyopherin-95</fullName>
    </alternativeName>
</protein>
<evidence type="ECO:0000256" key="7">
    <source>
        <dbReference type="ARBA" id="ARBA00079884"/>
    </source>
</evidence>
<evidence type="ECO:0000256" key="8">
    <source>
        <dbReference type="ARBA" id="ARBA00083566"/>
    </source>
</evidence>
<dbReference type="Pfam" id="PF03810">
    <property type="entry name" value="IBN_N"/>
    <property type="match status" value="1"/>
</dbReference>
<keyword evidence="11" id="KW-1185">Reference proteome</keyword>
<dbReference type="FunFam" id="1.25.10.10:FF:000027">
    <property type="entry name" value="Importin subunit beta-1"/>
    <property type="match status" value="1"/>
</dbReference>
<dbReference type="SUPFAM" id="SSF48371">
    <property type="entry name" value="ARM repeat"/>
    <property type="match status" value="1"/>
</dbReference>
<dbReference type="SMART" id="SM00913">
    <property type="entry name" value="IBN_N"/>
    <property type="match status" value="1"/>
</dbReference>
<keyword evidence="3" id="KW-0813">Transport</keyword>
<reference evidence="11" key="1">
    <citation type="journal article" date="2018" name="Nat. Microbiol.">
        <title>Leveraging single-cell genomics to expand the fungal tree of life.</title>
        <authorList>
            <person name="Ahrendt S.R."/>
            <person name="Quandt C.A."/>
            <person name="Ciobanu D."/>
            <person name="Clum A."/>
            <person name="Salamov A."/>
            <person name="Andreopoulos B."/>
            <person name="Cheng J.F."/>
            <person name="Woyke T."/>
            <person name="Pelin A."/>
            <person name="Henrissat B."/>
            <person name="Reynolds N.K."/>
            <person name="Benny G.L."/>
            <person name="Smith M.E."/>
            <person name="James T.Y."/>
            <person name="Grigoriev I.V."/>
        </authorList>
    </citation>
    <scope>NUCLEOTIDE SEQUENCE [LARGE SCALE GENOMIC DNA]</scope>
</reference>
<evidence type="ECO:0000256" key="5">
    <source>
        <dbReference type="ARBA" id="ARBA00022737"/>
    </source>
</evidence>
<evidence type="ECO:0000313" key="11">
    <source>
        <dbReference type="Proteomes" id="UP000269721"/>
    </source>
</evidence>
<dbReference type="InterPro" id="IPR001494">
    <property type="entry name" value="Importin-beta_N"/>
</dbReference>
<dbReference type="PROSITE" id="PS50166">
    <property type="entry name" value="IMPORTIN_B_NT"/>
    <property type="match status" value="1"/>
</dbReference>
<dbReference type="AlphaFoldDB" id="A0A4P9WQ37"/>
<evidence type="ECO:0000256" key="1">
    <source>
        <dbReference type="ARBA" id="ARBA00004496"/>
    </source>
</evidence>
<evidence type="ECO:0000256" key="2">
    <source>
        <dbReference type="ARBA" id="ARBA00010907"/>
    </source>
</evidence>
<dbReference type="InterPro" id="IPR016024">
    <property type="entry name" value="ARM-type_fold"/>
</dbReference>
<evidence type="ECO:0000256" key="6">
    <source>
        <dbReference type="ARBA" id="ARBA00022927"/>
    </source>
</evidence>
<evidence type="ECO:0000259" key="9">
    <source>
        <dbReference type="PROSITE" id="PS50166"/>
    </source>
</evidence>
<dbReference type="InterPro" id="IPR040122">
    <property type="entry name" value="Importin_beta"/>
</dbReference>
<feature type="domain" description="Importin N-terminal" evidence="9">
    <location>
        <begin position="21"/>
        <end position="101"/>
    </location>
</feature>
<dbReference type="Gene3D" id="1.25.10.10">
    <property type="entry name" value="Leucine-rich Repeat Variant"/>
    <property type="match status" value="1"/>
</dbReference>
<evidence type="ECO:0000313" key="10">
    <source>
        <dbReference type="EMBL" id="RKO92966.1"/>
    </source>
</evidence>